<sequence>MLDCFVLLEDLSTSLIGKKLLEQLIDKEKASRSVPSETVTPTKILSRNENSVEELKSSKKKLRPLYTFRFEYPSDAESDDSSSNILNSTPGRRSSQGSERKCSRKHNNSI</sequence>
<dbReference type="GeneID" id="121116309"/>
<dbReference type="EMBL" id="HACA01021372">
    <property type="protein sequence ID" value="CDW38733.1"/>
    <property type="molecule type" value="Transcribed_RNA"/>
</dbReference>
<proteinExistence type="predicted"/>
<feature type="compositionally biased region" description="Polar residues" evidence="1">
    <location>
        <begin position="81"/>
        <end position="97"/>
    </location>
</feature>
<evidence type="ECO:0000313" key="2">
    <source>
        <dbReference type="EMBL" id="CDW38733.1"/>
    </source>
</evidence>
<dbReference type="AlphaFoldDB" id="A0A0K2UKI7"/>
<protein>
    <submittedName>
        <fullName evidence="2">Uncharacterized protein</fullName>
    </submittedName>
</protein>
<organism evidence="2">
    <name type="scientific">Lepeophtheirus salmonis</name>
    <name type="common">Salmon louse</name>
    <name type="synonym">Caligus salmonis</name>
    <dbReference type="NCBI Taxonomy" id="72036"/>
    <lineage>
        <taxon>Eukaryota</taxon>
        <taxon>Metazoa</taxon>
        <taxon>Ecdysozoa</taxon>
        <taxon>Arthropoda</taxon>
        <taxon>Crustacea</taxon>
        <taxon>Multicrustacea</taxon>
        <taxon>Hexanauplia</taxon>
        <taxon>Copepoda</taxon>
        <taxon>Siphonostomatoida</taxon>
        <taxon>Caligidae</taxon>
        <taxon>Lepeophtheirus</taxon>
    </lineage>
</organism>
<accession>A0A0K2UKI7</accession>
<feature type="region of interest" description="Disordered" evidence="1">
    <location>
        <begin position="73"/>
        <end position="110"/>
    </location>
</feature>
<name>A0A0K2UKI7_LEPSM</name>
<reference evidence="2" key="1">
    <citation type="submission" date="2014-05" db="EMBL/GenBank/DDBJ databases">
        <authorList>
            <person name="Chronopoulou M."/>
        </authorList>
    </citation>
    <scope>NUCLEOTIDE SEQUENCE</scope>
    <source>
        <tissue evidence="2">Whole organism</tissue>
    </source>
</reference>
<dbReference type="RefSeq" id="XP_040566480.1">
    <property type="nucleotide sequence ID" value="XM_040710546.2"/>
</dbReference>
<evidence type="ECO:0000256" key="1">
    <source>
        <dbReference type="SAM" id="MobiDB-lite"/>
    </source>
</evidence>